<protein>
    <recommendedName>
        <fullName evidence="5">EGF-like calcium-binding domain-containing protein</fullName>
    </recommendedName>
</protein>
<evidence type="ECO:0000256" key="2">
    <source>
        <dbReference type="ARBA" id="ARBA00022729"/>
    </source>
</evidence>
<dbReference type="Gene3D" id="2.10.25.10">
    <property type="entry name" value="Laminin"/>
    <property type="match status" value="2"/>
</dbReference>
<dbReference type="PROSITE" id="PS01187">
    <property type="entry name" value="EGF_CA"/>
    <property type="match status" value="1"/>
</dbReference>
<evidence type="ECO:0000256" key="4">
    <source>
        <dbReference type="ARBA" id="ARBA00023157"/>
    </source>
</evidence>
<organism evidence="6 7">
    <name type="scientific">Meganyctiphanes norvegica</name>
    <name type="common">Northern krill</name>
    <name type="synonym">Thysanopoda norvegica</name>
    <dbReference type="NCBI Taxonomy" id="48144"/>
    <lineage>
        <taxon>Eukaryota</taxon>
        <taxon>Metazoa</taxon>
        <taxon>Ecdysozoa</taxon>
        <taxon>Arthropoda</taxon>
        <taxon>Crustacea</taxon>
        <taxon>Multicrustacea</taxon>
        <taxon>Malacostraca</taxon>
        <taxon>Eumalacostraca</taxon>
        <taxon>Eucarida</taxon>
        <taxon>Euphausiacea</taxon>
        <taxon>Euphausiidae</taxon>
        <taxon>Meganyctiphanes</taxon>
    </lineage>
</organism>
<dbReference type="InterPro" id="IPR018097">
    <property type="entry name" value="EGF_Ca-bd_CS"/>
</dbReference>
<comment type="caution">
    <text evidence="6">The sequence shown here is derived from an EMBL/GenBank/DDBJ whole genome shotgun (WGS) entry which is preliminary data.</text>
</comment>
<dbReference type="InterPro" id="IPR052235">
    <property type="entry name" value="Nephronectin_domain"/>
</dbReference>
<feature type="non-terminal residue" evidence="6">
    <location>
        <position position="1"/>
    </location>
</feature>
<evidence type="ECO:0000313" key="7">
    <source>
        <dbReference type="Proteomes" id="UP001497623"/>
    </source>
</evidence>
<dbReference type="InterPro" id="IPR001881">
    <property type="entry name" value="EGF-like_Ca-bd_dom"/>
</dbReference>
<evidence type="ECO:0000256" key="1">
    <source>
        <dbReference type="ARBA" id="ARBA00022536"/>
    </source>
</evidence>
<dbReference type="GO" id="GO:0005509">
    <property type="term" value="F:calcium ion binding"/>
    <property type="evidence" value="ECO:0007669"/>
    <property type="project" value="InterPro"/>
</dbReference>
<gene>
    <name evidence="6" type="ORF">MNOR_LOCUS40252</name>
</gene>
<evidence type="ECO:0000313" key="6">
    <source>
        <dbReference type="EMBL" id="CAL4236540.1"/>
    </source>
</evidence>
<reference evidence="6 7" key="1">
    <citation type="submission" date="2024-05" db="EMBL/GenBank/DDBJ databases">
        <authorList>
            <person name="Wallberg A."/>
        </authorList>
    </citation>
    <scope>NUCLEOTIDE SEQUENCE [LARGE SCALE GENOMIC DNA]</scope>
</reference>
<dbReference type="FunFam" id="2.10.25.10:FF:000038">
    <property type="entry name" value="Fibrillin 2"/>
    <property type="match status" value="1"/>
</dbReference>
<keyword evidence="1" id="KW-0245">EGF-like domain</keyword>
<dbReference type="EMBL" id="CAXKWB010118867">
    <property type="protein sequence ID" value="CAL4236540.1"/>
    <property type="molecule type" value="Genomic_DNA"/>
</dbReference>
<dbReference type="SUPFAM" id="SSF57184">
    <property type="entry name" value="Growth factor receptor domain"/>
    <property type="match status" value="1"/>
</dbReference>
<proteinExistence type="predicted"/>
<name>A0AAV2SS72_MEGNR</name>
<dbReference type="PANTHER" id="PTHR24050:SF28">
    <property type="entry name" value="UROMODULIN-LIKE"/>
    <property type="match status" value="1"/>
</dbReference>
<sequence length="99" mass="10642">DIDECVEGSAACNLDEKCINTLGGHQCQGAEGEEKEDIASSQCQPGFSFNITARTCTDIDECSGGGNDCSPMEECVNKHGSYQCQPIIDQQEQEETTSE</sequence>
<dbReference type="SMART" id="SM00179">
    <property type="entry name" value="EGF_CA"/>
    <property type="match status" value="2"/>
</dbReference>
<feature type="non-terminal residue" evidence="6">
    <location>
        <position position="99"/>
    </location>
</feature>
<keyword evidence="7" id="KW-1185">Reference proteome</keyword>
<dbReference type="AlphaFoldDB" id="A0AAV2SS72"/>
<feature type="domain" description="EGF-like calcium-binding" evidence="5">
    <location>
        <begin position="1"/>
        <end position="44"/>
    </location>
</feature>
<evidence type="ECO:0000259" key="5">
    <source>
        <dbReference type="SMART" id="SM00179"/>
    </source>
</evidence>
<keyword evidence="4" id="KW-1015">Disulfide bond</keyword>
<evidence type="ECO:0000256" key="3">
    <source>
        <dbReference type="ARBA" id="ARBA00022737"/>
    </source>
</evidence>
<dbReference type="Proteomes" id="UP001497623">
    <property type="component" value="Unassembled WGS sequence"/>
</dbReference>
<dbReference type="PANTHER" id="PTHR24050">
    <property type="entry name" value="PA14 DOMAIN-CONTAINING PROTEIN"/>
    <property type="match status" value="1"/>
</dbReference>
<dbReference type="InterPro" id="IPR049883">
    <property type="entry name" value="NOTCH1_EGF-like"/>
</dbReference>
<dbReference type="InterPro" id="IPR009030">
    <property type="entry name" value="Growth_fac_rcpt_cys_sf"/>
</dbReference>
<accession>A0AAV2SS72</accession>
<feature type="domain" description="EGF-like calcium-binding" evidence="5">
    <location>
        <begin position="58"/>
        <end position="99"/>
    </location>
</feature>
<keyword evidence="2" id="KW-0732">Signal</keyword>
<dbReference type="Pfam" id="PF07645">
    <property type="entry name" value="EGF_CA"/>
    <property type="match status" value="2"/>
</dbReference>
<keyword evidence="3" id="KW-0677">Repeat</keyword>